<dbReference type="SUPFAM" id="SSF55874">
    <property type="entry name" value="ATPase domain of HSP90 chaperone/DNA topoisomerase II/histidine kinase"/>
    <property type="match status" value="1"/>
</dbReference>
<dbReference type="EC" id="2.7.13.3" evidence="2"/>
<dbReference type="EMBL" id="WRPP01000009">
    <property type="protein sequence ID" value="MVU82365.1"/>
    <property type="molecule type" value="Genomic_DNA"/>
</dbReference>
<dbReference type="InterPro" id="IPR011712">
    <property type="entry name" value="Sig_transdc_His_kin_sub3_dim/P"/>
</dbReference>
<feature type="transmembrane region" description="Helical" evidence="9">
    <location>
        <begin position="32"/>
        <end position="50"/>
    </location>
</feature>
<keyword evidence="9" id="KW-1133">Transmembrane helix</keyword>
<protein>
    <recommendedName>
        <fullName evidence="2">histidine kinase</fullName>
        <ecNumber evidence="2">2.7.13.3</ecNumber>
    </recommendedName>
</protein>
<dbReference type="InterPro" id="IPR036890">
    <property type="entry name" value="HATPase_C_sf"/>
</dbReference>
<feature type="transmembrane region" description="Helical" evidence="9">
    <location>
        <begin position="140"/>
        <end position="158"/>
    </location>
</feature>
<dbReference type="AlphaFoldDB" id="A0A7K1V6U6"/>
<accession>A0A7K1V6U6</accession>
<evidence type="ECO:0000313" key="12">
    <source>
        <dbReference type="Proteomes" id="UP000466794"/>
    </source>
</evidence>
<organism evidence="11 12">
    <name type="scientific">Nocardia terrae</name>
    <dbReference type="NCBI Taxonomy" id="2675851"/>
    <lineage>
        <taxon>Bacteria</taxon>
        <taxon>Bacillati</taxon>
        <taxon>Actinomycetota</taxon>
        <taxon>Actinomycetes</taxon>
        <taxon>Mycobacteriales</taxon>
        <taxon>Nocardiaceae</taxon>
        <taxon>Nocardia</taxon>
    </lineage>
</organism>
<dbReference type="GO" id="GO:0016020">
    <property type="term" value="C:membrane"/>
    <property type="evidence" value="ECO:0007669"/>
    <property type="project" value="InterPro"/>
</dbReference>
<keyword evidence="3" id="KW-0597">Phosphoprotein</keyword>
<dbReference type="GO" id="GO:0046983">
    <property type="term" value="F:protein dimerization activity"/>
    <property type="evidence" value="ECO:0007669"/>
    <property type="project" value="InterPro"/>
</dbReference>
<dbReference type="GO" id="GO:0005524">
    <property type="term" value="F:ATP binding"/>
    <property type="evidence" value="ECO:0007669"/>
    <property type="project" value="UniProtKB-KW"/>
</dbReference>
<feature type="transmembrane region" description="Helical" evidence="9">
    <location>
        <begin position="164"/>
        <end position="188"/>
    </location>
</feature>
<dbReference type="PANTHER" id="PTHR24421:SF10">
    <property type="entry name" value="NITRATE_NITRITE SENSOR PROTEIN NARQ"/>
    <property type="match status" value="1"/>
</dbReference>
<dbReference type="GO" id="GO:0000155">
    <property type="term" value="F:phosphorelay sensor kinase activity"/>
    <property type="evidence" value="ECO:0007669"/>
    <property type="project" value="InterPro"/>
</dbReference>
<sequence>MGWSGQDPGRPSCHLLICGVTYHVPETRRTRWVAISVLWVLVLLWLVDWISVWPPITGRHSIWDWLLVISGPLFAALVVVPGRRLAVAWRAGLAAAGSWLLTVALAVFPAHDALWLWGFMETGALLILLGVTARRVQPMSLAVALCSVLGLAIIALPLRVADQVVVAAIFTIVMAWCVAIALILGGYVRSADMRRAQTVTRVQQAERLELARELHDFVAHHVTGIVVQAQAARTILATAPHQVDGILSAIETAGTETLDSMRRLVRVLREQDPRTVRSGELYAELADLVADFARGGGPEPTVRVTGAARKARLAPEVEVSVHRVVQESLTNVRRHAPGAALVTVGIDVANALLAVEVCNSAPAQRVTVPVGGLGGLGLVGLAERVQAVEGRFSAGPAVDGGWRVLARFPILDTVDG</sequence>
<gene>
    <name evidence="11" type="ORF">GPX89_34685</name>
</gene>
<proteinExistence type="predicted"/>
<comment type="caution">
    <text evidence="11">The sequence shown here is derived from an EMBL/GenBank/DDBJ whole genome shotgun (WGS) entry which is preliminary data.</text>
</comment>
<keyword evidence="9" id="KW-0812">Transmembrane</keyword>
<keyword evidence="12" id="KW-1185">Reference proteome</keyword>
<keyword evidence="4" id="KW-0808">Transferase</keyword>
<dbReference type="InterPro" id="IPR050482">
    <property type="entry name" value="Sensor_HK_TwoCompSys"/>
</dbReference>
<dbReference type="Proteomes" id="UP000466794">
    <property type="component" value="Unassembled WGS sequence"/>
</dbReference>
<keyword evidence="9" id="KW-0472">Membrane</keyword>
<evidence type="ECO:0000256" key="5">
    <source>
        <dbReference type="ARBA" id="ARBA00022741"/>
    </source>
</evidence>
<feature type="domain" description="Signal transduction histidine kinase subgroup 3 dimerisation and phosphoacceptor" evidence="10">
    <location>
        <begin position="206"/>
        <end position="271"/>
    </location>
</feature>
<comment type="catalytic activity">
    <reaction evidence="1">
        <text>ATP + protein L-histidine = ADP + protein N-phospho-L-histidine.</text>
        <dbReference type="EC" id="2.7.13.3"/>
    </reaction>
</comment>
<keyword evidence="6 11" id="KW-0418">Kinase</keyword>
<feature type="transmembrane region" description="Helical" evidence="9">
    <location>
        <begin position="114"/>
        <end position="133"/>
    </location>
</feature>
<evidence type="ECO:0000256" key="4">
    <source>
        <dbReference type="ARBA" id="ARBA00022679"/>
    </source>
</evidence>
<name>A0A7K1V6U6_9NOCA</name>
<evidence type="ECO:0000313" key="11">
    <source>
        <dbReference type="EMBL" id="MVU82365.1"/>
    </source>
</evidence>
<evidence type="ECO:0000256" key="3">
    <source>
        <dbReference type="ARBA" id="ARBA00022553"/>
    </source>
</evidence>
<keyword evidence="5" id="KW-0547">Nucleotide-binding</keyword>
<evidence type="ECO:0000259" key="10">
    <source>
        <dbReference type="Pfam" id="PF07730"/>
    </source>
</evidence>
<feature type="transmembrane region" description="Helical" evidence="9">
    <location>
        <begin position="87"/>
        <end position="108"/>
    </location>
</feature>
<dbReference type="PANTHER" id="PTHR24421">
    <property type="entry name" value="NITRATE/NITRITE SENSOR PROTEIN NARX-RELATED"/>
    <property type="match status" value="1"/>
</dbReference>
<dbReference type="Gene3D" id="1.20.5.1930">
    <property type="match status" value="1"/>
</dbReference>
<evidence type="ECO:0000256" key="7">
    <source>
        <dbReference type="ARBA" id="ARBA00022840"/>
    </source>
</evidence>
<keyword evidence="8" id="KW-0902">Two-component regulatory system</keyword>
<evidence type="ECO:0000256" key="8">
    <source>
        <dbReference type="ARBA" id="ARBA00023012"/>
    </source>
</evidence>
<dbReference type="Pfam" id="PF07730">
    <property type="entry name" value="HisKA_3"/>
    <property type="match status" value="1"/>
</dbReference>
<evidence type="ECO:0000256" key="9">
    <source>
        <dbReference type="SAM" id="Phobius"/>
    </source>
</evidence>
<evidence type="ECO:0000256" key="1">
    <source>
        <dbReference type="ARBA" id="ARBA00000085"/>
    </source>
</evidence>
<keyword evidence="7" id="KW-0067">ATP-binding</keyword>
<evidence type="ECO:0000256" key="2">
    <source>
        <dbReference type="ARBA" id="ARBA00012438"/>
    </source>
</evidence>
<feature type="transmembrane region" description="Helical" evidence="9">
    <location>
        <begin position="62"/>
        <end position="80"/>
    </location>
</feature>
<evidence type="ECO:0000256" key="6">
    <source>
        <dbReference type="ARBA" id="ARBA00022777"/>
    </source>
</evidence>
<dbReference type="Gene3D" id="3.30.565.10">
    <property type="entry name" value="Histidine kinase-like ATPase, C-terminal domain"/>
    <property type="match status" value="1"/>
</dbReference>
<reference evidence="11 12" key="1">
    <citation type="submission" date="2019-12" db="EMBL/GenBank/DDBJ databases">
        <title>Nocardia sp. nov. ET3-3 isolated from soil.</title>
        <authorList>
            <person name="Kanchanasin P."/>
            <person name="Tanasupawat S."/>
            <person name="Yuki M."/>
            <person name="Kudo T."/>
        </authorList>
    </citation>
    <scope>NUCLEOTIDE SEQUENCE [LARGE SCALE GENOMIC DNA]</scope>
    <source>
        <strain evidence="11 12">ET3-3</strain>
    </source>
</reference>